<reference evidence="1 2" key="1">
    <citation type="submission" date="2019-08" db="EMBL/GenBank/DDBJ databases">
        <title>Whole genome of Aphis craccivora.</title>
        <authorList>
            <person name="Voronova N.V."/>
            <person name="Shulinski R.S."/>
            <person name="Bandarenka Y.V."/>
            <person name="Zhorov D.G."/>
            <person name="Warner D."/>
        </authorList>
    </citation>
    <scope>NUCLEOTIDE SEQUENCE [LARGE SCALE GENOMIC DNA]</scope>
    <source>
        <strain evidence="1">180601</strain>
        <tissue evidence="1">Whole Body</tissue>
    </source>
</reference>
<dbReference type="PANTHER" id="PTHR34717">
    <property type="entry name" value="EG:BACR7A4.20 PROTEIN"/>
    <property type="match status" value="1"/>
</dbReference>
<dbReference type="OrthoDB" id="5798273at2759"/>
<comment type="caution">
    <text evidence="1">The sequence shown here is derived from an EMBL/GenBank/DDBJ whole genome shotgun (WGS) entry which is preliminary data.</text>
</comment>
<proteinExistence type="predicted"/>
<dbReference type="Proteomes" id="UP000478052">
    <property type="component" value="Unassembled WGS sequence"/>
</dbReference>
<organism evidence="1 2">
    <name type="scientific">Aphis craccivora</name>
    <name type="common">Cowpea aphid</name>
    <dbReference type="NCBI Taxonomy" id="307492"/>
    <lineage>
        <taxon>Eukaryota</taxon>
        <taxon>Metazoa</taxon>
        <taxon>Ecdysozoa</taxon>
        <taxon>Arthropoda</taxon>
        <taxon>Hexapoda</taxon>
        <taxon>Insecta</taxon>
        <taxon>Pterygota</taxon>
        <taxon>Neoptera</taxon>
        <taxon>Paraneoptera</taxon>
        <taxon>Hemiptera</taxon>
        <taxon>Sternorrhyncha</taxon>
        <taxon>Aphidomorpha</taxon>
        <taxon>Aphidoidea</taxon>
        <taxon>Aphididae</taxon>
        <taxon>Aphidini</taxon>
        <taxon>Aphis</taxon>
        <taxon>Aphis</taxon>
    </lineage>
</organism>
<dbReference type="AlphaFoldDB" id="A0A6G0Z732"/>
<protein>
    <submittedName>
        <fullName evidence="1">Uncharacterized protein</fullName>
    </submittedName>
</protein>
<dbReference type="EMBL" id="VUJU01001217">
    <property type="protein sequence ID" value="KAF0766329.1"/>
    <property type="molecule type" value="Genomic_DNA"/>
</dbReference>
<sequence length="391" mass="45231">MPNPSGTFFDYYKLPGPWYNVKHTIYYWVFTLIKTILHLFDIHTKHGKPVDNDGPHKLNDIIGYDATWIGGTTPDGKWIIFALDRRNDDKMSIGYVCLKIPGIGHLSTPMYPNSMNNALGNSVNSFALDQFTLSVIEPLRKWKLNFEGKMMFVNGPEVSAHVKITAEWTSHHDVWLLNRDLSSESFADSFALENWSKFSSAFFDRSKDNVVHWEQFGRVDANVEIDRIGIEIRNAATVRDRSFGKIRDFTAIHRYYYITMFMENGRSLVITVVCHKKTFSRLFFGFISNDDGTNSNIDWTDLNIYQFGENGRVIEELCFLIRIVKVMHTVQIVCDSQHWYRLEKGVVRCEQIGDCLVDHVPGKCMIQSLYSETSLRAKTFCKSLNYLDNNY</sequence>
<gene>
    <name evidence="1" type="ORF">FWK35_00017566</name>
</gene>
<dbReference type="PANTHER" id="PTHR34717:SF1">
    <property type="entry name" value="EG:BACR7A4.20 PROTEIN"/>
    <property type="match status" value="1"/>
</dbReference>
<evidence type="ECO:0000313" key="2">
    <source>
        <dbReference type="Proteomes" id="UP000478052"/>
    </source>
</evidence>
<name>A0A6G0Z732_APHCR</name>
<evidence type="ECO:0000313" key="1">
    <source>
        <dbReference type="EMBL" id="KAF0766329.1"/>
    </source>
</evidence>
<accession>A0A6G0Z732</accession>
<keyword evidence="2" id="KW-1185">Reference proteome</keyword>